<feature type="domain" description="Response regulatory" evidence="2">
    <location>
        <begin position="6"/>
        <end position="134"/>
    </location>
</feature>
<organism evidence="3 4">
    <name type="scientific">Saonia flava</name>
    <dbReference type="NCBI Taxonomy" id="523696"/>
    <lineage>
        <taxon>Bacteria</taxon>
        <taxon>Pseudomonadati</taxon>
        <taxon>Bacteroidota</taxon>
        <taxon>Flavobacteriia</taxon>
        <taxon>Flavobacteriales</taxon>
        <taxon>Flavobacteriaceae</taxon>
        <taxon>Saonia</taxon>
    </lineage>
</organism>
<protein>
    <submittedName>
        <fullName evidence="3">CheY-like chemotaxis protein</fullName>
    </submittedName>
</protein>
<comment type="caution">
    <text evidence="3">The sequence shown here is derived from an EMBL/GenBank/DDBJ whole genome shotgun (WGS) entry which is preliminary data.</text>
</comment>
<keyword evidence="4" id="KW-1185">Reference proteome</keyword>
<dbReference type="Pfam" id="PF00072">
    <property type="entry name" value="Response_reg"/>
    <property type="match status" value="1"/>
</dbReference>
<feature type="modified residue" description="4-aspartylphosphate" evidence="1">
    <location>
        <position position="63"/>
    </location>
</feature>
<evidence type="ECO:0000256" key="1">
    <source>
        <dbReference type="PROSITE-ProRule" id="PRU00169"/>
    </source>
</evidence>
<gene>
    <name evidence="3" type="ORF">GGR42_001160</name>
</gene>
<sequence>MKTINSICIIDDDPITVFGVKKILGKIVEWNEMSSYADGKSAIDGLTSVFINNGKTPDIIFLDINMPIMDGWQFLEEFIKLPITKKVQINVVTSSIDPVDQKKAEDFALMTHHIITFRNKPLRIEEMKEVTKAA</sequence>
<evidence type="ECO:0000313" key="4">
    <source>
        <dbReference type="Proteomes" id="UP000590442"/>
    </source>
</evidence>
<dbReference type="PANTHER" id="PTHR44520">
    <property type="entry name" value="RESPONSE REGULATOR RCP1-RELATED"/>
    <property type="match status" value="1"/>
</dbReference>
<dbReference type="PROSITE" id="PS50110">
    <property type="entry name" value="RESPONSE_REGULATORY"/>
    <property type="match status" value="1"/>
</dbReference>
<dbReference type="Proteomes" id="UP000590442">
    <property type="component" value="Unassembled WGS sequence"/>
</dbReference>
<dbReference type="InterPro" id="IPR052893">
    <property type="entry name" value="TCS_response_regulator"/>
</dbReference>
<dbReference type="AlphaFoldDB" id="A0A846QRH4"/>
<dbReference type="PANTHER" id="PTHR44520:SF2">
    <property type="entry name" value="RESPONSE REGULATOR RCP1"/>
    <property type="match status" value="1"/>
</dbReference>
<evidence type="ECO:0000313" key="3">
    <source>
        <dbReference type="EMBL" id="NJB70698.1"/>
    </source>
</evidence>
<accession>A0A846QRH4</accession>
<dbReference type="Gene3D" id="3.40.50.2300">
    <property type="match status" value="1"/>
</dbReference>
<dbReference type="SMART" id="SM00448">
    <property type="entry name" value="REC"/>
    <property type="match status" value="1"/>
</dbReference>
<reference evidence="3 4" key="1">
    <citation type="submission" date="2020-03" db="EMBL/GenBank/DDBJ databases">
        <title>Genomic Encyclopedia of Type Strains, Phase IV (KMG-IV): sequencing the most valuable type-strain genomes for metagenomic binning, comparative biology and taxonomic classification.</title>
        <authorList>
            <person name="Goeker M."/>
        </authorList>
    </citation>
    <scope>NUCLEOTIDE SEQUENCE [LARGE SCALE GENOMIC DNA]</scope>
    <source>
        <strain evidence="3 4">DSM 29762</strain>
    </source>
</reference>
<dbReference type="InterPro" id="IPR011006">
    <property type="entry name" value="CheY-like_superfamily"/>
</dbReference>
<proteinExistence type="predicted"/>
<dbReference type="EMBL" id="JAATJJ010000001">
    <property type="protein sequence ID" value="NJB70698.1"/>
    <property type="molecule type" value="Genomic_DNA"/>
</dbReference>
<keyword evidence="1" id="KW-0597">Phosphoprotein</keyword>
<dbReference type="InterPro" id="IPR001789">
    <property type="entry name" value="Sig_transdc_resp-reg_receiver"/>
</dbReference>
<dbReference type="GO" id="GO:0000160">
    <property type="term" value="P:phosphorelay signal transduction system"/>
    <property type="evidence" value="ECO:0007669"/>
    <property type="project" value="InterPro"/>
</dbReference>
<name>A0A846QRH4_9FLAO</name>
<dbReference type="SUPFAM" id="SSF52172">
    <property type="entry name" value="CheY-like"/>
    <property type="match status" value="1"/>
</dbReference>
<evidence type="ECO:0000259" key="2">
    <source>
        <dbReference type="PROSITE" id="PS50110"/>
    </source>
</evidence>
<dbReference type="RefSeq" id="WP_167961731.1">
    <property type="nucleotide sequence ID" value="NZ_JAATJJ010000001.1"/>
</dbReference>